<feature type="region of interest" description="Disordered" evidence="2">
    <location>
        <begin position="142"/>
        <end position="163"/>
    </location>
</feature>
<protein>
    <recommendedName>
        <fullName evidence="5">Zn(2)-C6 fungal-type domain-containing protein</fullName>
    </recommendedName>
</protein>
<dbReference type="Proteomes" id="UP000292702">
    <property type="component" value="Unassembled WGS sequence"/>
</dbReference>
<evidence type="ECO:0000313" key="3">
    <source>
        <dbReference type="EMBL" id="TCD70261.1"/>
    </source>
</evidence>
<evidence type="ECO:0000256" key="2">
    <source>
        <dbReference type="SAM" id="MobiDB-lite"/>
    </source>
</evidence>
<comment type="caution">
    <text evidence="3">The sequence shown here is derived from an EMBL/GenBank/DDBJ whole genome shotgun (WGS) entry which is preliminary data.</text>
</comment>
<reference evidence="3 4" key="1">
    <citation type="submission" date="2018-11" db="EMBL/GenBank/DDBJ databases">
        <title>Genome assembly of Steccherinum ochraceum LE-BIN_3174, the white-rot fungus of the Steccherinaceae family (The Residual Polyporoid clade, Polyporales, Basidiomycota).</title>
        <authorList>
            <person name="Fedorova T.V."/>
            <person name="Glazunova O.A."/>
            <person name="Landesman E.O."/>
            <person name="Moiseenko K.V."/>
            <person name="Psurtseva N.V."/>
            <person name="Savinova O.S."/>
            <person name="Shakhova N.V."/>
            <person name="Tyazhelova T.V."/>
            <person name="Vasina D.V."/>
        </authorList>
    </citation>
    <scope>NUCLEOTIDE SEQUENCE [LARGE SCALE GENOMIC DNA]</scope>
    <source>
        <strain evidence="3 4">LE-BIN_3174</strain>
    </source>
</reference>
<proteinExistence type="predicted"/>
<feature type="region of interest" description="Disordered" evidence="2">
    <location>
        <begin position="1"/>
        <end position="102"/>
    </location>
</feature>
<keyword evidence="4" id="KW-1185">Reference proteome</keyword>
<feature type="region of interest" description="Disordered" evidence="2">
    <location>
        <begin position="261"/>
        <end position="282"/>
    </location>
</feature>
<name>A0A4R0RNM0_9APHY</name>
<feature type="coiled-coil region" evidence="1">
    <location>
        <begin position="284"/>
        <end position="368"/>
    </location>
</feature>
<dbReference type="EMBL" id="RWJN01000024">
    <property type="protein sequence ID" value="TCD70261.1"/>
    <property type="molecule type" value="Genomic_DNA"/>
</dbReference>
<keyword evidence="1" id="KW-0175">Coiled coil</keyword>
<feature type="region of interest" description="Disordered" evidence="2">
    <location>
        <begin position="117"/>
        <end position="136"/>
    </location>
</feature>
<gene>
    <name evidence="3" type="ORF">EIP91_004162</name>
</gene>
<sequence>MSRKTTWSNIGGLFRPTRAPSPHPLPLHESQESTSTLSSSPSLPEQDWTPVKWRPNGLAGPPYTVEAVSNMLHGKNSGVTQDARDSSSETKPEASITPVFTRDDLYVEQDTLKLAHEVLNSPSSNPPPSPKKDEEITQSDVQVNAELEPSAKRAGVRPPRSPRTCPKICVNCQVSGPCDGQYPCQSCSQLQQAGLCVYEVGDLAPKTAFGNTSGDHVRDRIMQLENFVQALRKNFLPDEIDLVTASGIAADNTTPVITVVSTPERPEANDSASEPGAPKTDEDVTWLRKTLEDQEKTIADMKEQHWKEVSHLHEQITNMMKELKGGTQKVSQELADVKAQVEKKTNELENAQVEIAKHLKEATEARAEVGKQAEQLASMSARLSKLHPTLQAIQTIARDADLFVELNE</sequence>
<feature type="compositionally biased region" description="Low complexity" evidence="2">
    <location>
        <begin position="32"/>
        <end position="46"/>
    </location>
</feature>
<evidence type="ECO:0000313" key="4">
    <source>
        <dbReference type="Proteomes" id="UP000292702"/>
    </source>
</evidence>
<dbReference type="AlphaFoldDB" id="A0A4R0RNM0"/>
<evidence type="ECO:0000256" key="1">
    <source>
        <dbReference type="SAM" id="Coils"/>
    </source>
</evidence>
<evidence type="ECO:0008006" key="5">
    <source>
        <dbReference type="Google" id="ProtNLM"/>
    </source>
</evidence>
<organism evidence="3 4">
    <name type="scientific">Steccherinum ochraceum</name>
    <dbReference type="NCBI Taxonomy" id="92696"/>
    <lineage>
        <taxon>Eukaryota</taxon>
        <taxon>Fungi</taxon>
        <taxon>Dikarya</taxon>
        <taxon>Basidiomycota</taxon>
        <taxon>Agaricomycotina</taxon>
        <taxon>Agaricomycetes</taxon>
        <taxon>Polyporales</taxon>
        <taxon>Steccherinaceae</taxon>
        <taxon>Steccherinum</taxon>
    </lineage>
</organism>
<accession>A0A4R0RNM0</accession>
<feature type="compositionally biased region" description="Basic and acidic residues" evidence="2">
    <location>
        <begin position="82"/>
        <end position="92"/>
    </location>
</feature>